<dbReference type="RefSeq" id="WP_270128679.1">
    <property type="nucleotide sequence ID" value="NZ_CP115396.1"/>
</dbReference>
<dbReference type="Pfam" id="PF14903">
    <property type="entry name" value="WG_beta_rep"/>
    <property type="match status" value="1"/>
</dbReference>
<gene>
    <name evidence="1" type="ORF">O9Z63_07490</name>
</gene>
<keyword evidence="2" id="KW-1185">Reference proteome</keyword>
<reference evidence="1 2" key="1">
    <citation type="journal article" date="2011" name="Int. J. Syst. Evol. Microbiol.">
        <title>Hymenobacter yonginensis sp. nov., isolated from a mesotrophic artificial lake.</title>
        <authorList>
            <person name="Joung Y."/>
            <person name="Cho S.H."/>
            <person name="Kim H."/>
            <person name="Kim S.B."/>
            <person name="Joh K."/>
        </authorList>
    </citation>
    <scope>NUCLEOTIDE SEQUENCE [LARGE SCALE GENOMIC DNA]</scope>
    <source>
        <strain evidence="1 2">KCTC 22745</strain>
    </source>
</reference>
<evidence type="ECO:0000313" key="2">
    <source>
        <dbReference type="Proteomes" id="UP001211872"/>
    </source>
</evidence>
<sequence>MNADGAWAVLDARGRVVIPYAQRPVRVLTSSLVKVGHNSGPARWAVLNLQGRQLLPQEYEEVESAGCDHIQLQQGNETLLLDARGQVVYREPGTHHFTALPRFNRLLVAEVGRNQVTGPVRMLELTSKREVYTHRPAAEAAPLYLDLTPARGAQRIRLLPFLKITTIIPGKNQVQRIERIVNLQGQVLFDSLDAGVETGPQQLVYLRRRGHPVIVTDTLLRPLPALSGYASIVPTGPARRWFAVARDGKSGLLDASGRPVVPTQQTGQFFYVGNRQFLLRDVRNRRTHLALFSPERGLVDVGEYTTGQPLDSTLAQPPLVLQDERTHKSGLYDLQRGFLIPPRYDVLQQTPLGFIFFQQDSVGYLSHSGQLRLLTPDCQLLSEFTEGYAVCGKLVPNASRDQYPGAQLIHSAQGSTAVQYTYQDAAGKQISADYFDWVGPFHGGYALVRKHNESYGIDTKGQKVTYSGGLVLASYFHQGVALVRQGKLFGLIDQRGRLVLPARFTSIETEPQYAGSSNLVGQHRTTNTLEPVTVPRLQQGRVRVVDTAGQSQLLEIVSGK</sequence>
<dbReference type="EMBL" id="CP115396">
    <property type="protein sequence ID" value="WBO86089.1"/>
    <property type="molecule type" value="Genomic_DNA"/>
</dbReference>
<dbReference type="Proteomes" id="UP001211872">
    <property type="component" value="Chromosome"/>
</dbReference>
<proteinExistence type="predicted"/>
<protein>
    <submittedName>
        <fullName evidence="1">WG repeat-containing protein</fullName>
    </submittedName>
</protein>
<organism evidence="1 2">
    <name type="scientific">Hymenobacter yonginensis</name>
    <dbReference type="NCBI Taxonomy" id="748197"/>
    <lineage>
        <taxon>Bacteria</taxon>
        <taxon>Pseudomonadati</taxon>
        <taxon>Bacteroidota</taxon>
        <taxon>Cytophagia</taxon>
        <taxon>Cytophagales</taxon>
        <taxon>Hymenobacteraceae</taxon>
        <taxon>Hymenobacter</taxon>
    </lineage>
</organism>
<dbReference type="InterPro" id="IPR032774">
    <property type="entry name" value="WG_beta_rep"/>
</dbReference>
<name>A0ABY7PU51_9BACT</name>
<accession>A0ABY7PU51</accession>
<evidence type="ECO:0000313" key="1">
    <source>
        <dbReference type="EMBL" id="WBO86089.1"/>
    </source>
</evidence>